<name>A0A183I1H6_9BILA</name>
<dbReference type="GO" id="GO:0005737">
    <property type="term" value="C:cytoplasm"/>
    <property type="evidence" value="ECO:0007669"/>
    <property type="project" value="TreeGrafter"/>
</dbReference>
<reference evidence="5" key="1">
    <citation type="submission" date="2016-06" db="UniProtKB">
        <authorList>
            <consortium name="WormBaseParasite"/>
        </authorList>
    </citation>
    <scope>IDENTIFICATION</scope>
</reference>
<dbReference type="PANTHER" id="PTHR45694:SF18">
    <property type="entry name" value="GLUTAREDOXIN-1-RELATED"/>
    <property type="match status" value="1"/>
</dbReference>
<dbReference type="Gene3D" id="3.40.30.10">
    <property type="entry name" value="Glutaredoxin"/>
    <property type="match status" value="2"/>
</dbReference>
<dbReference type="EMBL" id="UZAJ01040279">
    <property type="protein sequence ID" value="VDP14144.1"/>
    <property type="molecule type" value="Genomic_DNA"/>
</dbReference>
<dbReference type="GO" id="GO:0015038">
    <property type="term" value="F:glutathione disulfide oxidoreductase activity"/>
    <property type="evidence" value="ECO:0007669"/>
    <property type="project" value="TreeGrafter"/>
</dbReference>
<proteinExistence type="predicted"/>
<keyword evidence="4" id="KW-1185">Reference proteome</keyword>
<dbReference type="Proteomes" id="UP000267606">
    <property type="component" value="Unassembled WGS sequence"/>
</dbReference>
<dbReference type="Pfam" id="PF00462">
    <property type="entry name" value="Glutaredoxin"/>
    <property type="match status" value="1"/>
</dbReference>
<keyword evidence="1" id="KW-0732">Signal</keyword>
<dbReference type="STRING" id="387005.A0A183I1H6"/>
<gene>
    <name evidence="3" type="ORF">OFLC_LOCUS13588</name>
</gene>
<dbReference type="InterPro" id="IPR036249">
    <property type="entry name" value="Thioredoxin-like_sf"/>
</dbReference>
<sequence>MHPQFFLSTFLMLSPFYRVNGNRWYNVEGYMEKIIRNHQVVIFSKTYCPYSVRMKNLLEKYNIKNQIVMELNLQPEMHVMQAFTKASFSEIFLATNMSNCFNHPSSMLFPNDVLKRILIYLKSTYWLTITEQISVESTMLHKFNFYEIEISTKFPTLWKSQVGSIANNRFVTMTPRYAFNIIILTYDYLKRKSGGIRTVPQLYVDGKFIGGFDTVKRKEMSGELAKIFTGAGITPKKSLLPRKGKC</sequence>
<dbReference type="GO" id="GO:0034599">
    <property type="term" value="P:cellular response to oxidative stress"/>
    <property type="evidence" value="ECO:0007669"/>
    <property type="project" value="TreeGrafter"/>
</dbReference>
<dbReference type="InterPro" id="IPR002109">
    <property type="entry name" value="Glutaredoxin"/>
</dbReference>
<protein>
    <submittedName>
        <fullName evidence="5">Glutaredoxin domain-containing protein</fullName>
    </submittedName>
</protein>
<evidence type="ECO:0000259" key="2">
    <source>
        <dbReference type="Pfam" id="PF00462"/>
    </source>
</evidence>
<accession>A0A183I1H6</accession>
<evidence type="ECO:0000313" key="5">
    <source>
        <dbReference type="WBParaSite" id="OFLC_0001358901-mRNA-1"/>
    </source>
</evidence>
<reference evidence="3 4" key="2">
    <citation type="submission" date="2018-11" db="EMBL/GenBank/DDBJ databases">
        <authorList>
            <consortium name="Pathogen Informatics"/>
        </authorList>
    </citation>
    <scope>NUCLEOTIDE SEQUENCE [LARGE SCALE GENOMIC DNA]</scope>
</reference>
<dbReference type="PANTHER" id="PTHR45694">
    <property type="entry name" value="GLUTAREDOXIN 2"/>
    <property type="match status" value="1"/>
</dbReference>
<evidence type="ECO:0000256" key="1">
    <source>
        <dbReference type="SAM" id="SignalP"/>
    </source>
</evidence>
<feature type="domain" description="Glutaredoxin" evidence="2">
    <location>
        <begin position="40"/>
        <end position="68"/>
    </location>
</feature>
<evidence type="ECO:0000313" key="4">
    <source>
        <dbReference type="Proteomes" id="UP000267606"/>
    </source>
</evidence>
<dbReference type="PROSITE" id="PS51354">
    <property type="entry name" value="GLUTAREDOXIN_2"/>
    <property type="match status" value="1"/>
</dbReference>
<organism evidence="5">
    <name type="scientific">Onchocerca flexuosa</name>
    <dbReference type="NCBI Taxonomy" id="387005"/>
    <lineage>
        <taxon>Eukaryota</taxon>
        <taxon>Metazoa</taxon>
        <taxon>Ecdysozoa</taxon>
        <taxon>Nematoda</taxon>
        <taxon>Chromadorea</taxon>
        <taxon>Rhabditida</taxon>
        <taxon>Spirurina</taxon>
        <taxon>Spiruromorpha</taxon>
        <taxon>Filarioidea</taxon>
        <taxon>Onchocercidae</taxon>
        <taxon>Onchocerca</taxon>
    </lineage>
</organism>
<dbReference type="WBParaSite" id="OFLC_0001358901-mRNA-1">
    <property type="protein sequence ID" value="OFLC_0001358901-mRNA-1"/>
    <property type="gene ID" value="OFLC_0001358901"/>
</dbReference>
<feature type="chain" id="PRO_5044552718" evidence="1">
    <location>
        <begin position="22"/>
        <end position="246"/>
    </location>
</feature>
<feature type="signal peptide" evidence="1">
    <location>
        <begin position="1"/>
        <end position="21"/>
    </location>
</feature>
<dbReference type="SUPFAM" id="SSF52833">
    <property type="entry name" value="Thioredoxin-like"/>
    <property type="match status" value="1"/>
</dbReference>
<dbReference type="AlphaFoldDB" id="A0A183I1H6"/>
<evidence type="ECO:0000313" key="3">
    <source>
        <dbReference type="EMBL" id="VDP14144.1"/>
    </source>
</evidence>